<dbReference type="AlphaFoldDB" id="A0A2K3DT96"/>
<keyword evidence="4" id="KW-1185">Reference proteome</keyword>
<dbReference type="RefSeq" id="XP_042924950.1">
    <property type="nucleotide sequence ID" value="XM_043061639.1"/>
</dbReference>
<comment type="similarity">
    <text evidence="1">Belongs to the 4-hydroxybenzoyl-CoA thioesterase family.</text>
</comment>
<dbReference type="EMBL" id="CM008965">
    <property type="protein sequence ID" value="PNW83748.1"/>
    <property type="molecule type" value="Genomic_DNA"/>
</dbReference>
<dbReference type="ExpressionAtlas" id="A0A2K3DT96">
    <property type="expression patterns" value="baseline"/>
</dbReference>
<dbReference type="PANTHER" id="PTHR31793">
    <property type="entry name" value="4-HYDROXYBENZOYL-COA THIOESTERASE FAMILY MEMBER"/>
    <property type="match status" value="1"/>
</dbReference>
<dbReference type="InterPro" id="IPR050563">
    <property type="entry name" value="4-hydroxybenzoyl-CoA_TE"/>
</dbReference>
<protein>
    <submittedName>
        <fullName evidence="3">Uncharacterized protein</fullName>
    </submittedName>
</protein>
<proteinExistence type="inferred from homology"/>
<reference evidence="3 4" key="1">
    <citation type="journal article" date="2007" name="Science">
        <title>The Chlamydomonas genome reveals the evolution of key animal and plant functions.</title>
        <authorList>
            <person name="Merchant S.S."/>
            <person name="Prochnik S.E."/>
            <person name="Vallon O."/>
            <person name="Harris E.H."/>
            <person name="Karpowicz S.J."/>
            <person name="Witman G.B."/>
            <person name="Terry A."/>
            <person name="Salamov A."/>
            <person name="Fritz-Laylin L.K."/>
            <person name="Marechal-Drouard L."/>
            <person name="Marshall W.F."/>
            <person name="Qu L.H."/>
            <person name="Nelson D.R."/>
            <person name="Sanderfoot A.A."/>
            <person name="Spalding M.H."/>
            <person name="Kapitonov V.V."/>
            <person name="Ren Q."/>
            <person name="Ferris P."/>
            <person name="Lindquist E."/>
            <person name="Shapiro H."/>
            <person name="Lucas S.M."/>
            <person name="Grimwood J."/>
            <person name="Schmutz J."/>
            <person name="Cardol P."/>
            <person name="Cerutti H."/>
            <person name="Chanfreau G."/>
            <person name="Chen C.L."/>
            <person name="Cognat V."/>
            <person name="Croft M.T."/>
            <person name="Dent R."/>
            <person name="Dutcher S."/>
            <person name="Fernandez E."/>
            <person name="Fukuzawa H."/>
            <person name="Gonzalez-Ballester D."/>
            <person name="Gonzalez-Halphen D."/>
            <person name="Hallmann A."/>
            <person name="Hanikenne M."/>
            <person name="Hippler M."/>
            <person name="Inwood W."/>
            <person name="Jabbari K."/>
            <person name="Kalanon M."/>
            <person name="Kuras R."/>
            <person name="Lefebvre P.A."/>
            <person name="Lemaire S.D."/>
            <person name="Lobanov A.V."/>
            <person name="Lohr M."/>
            <person name="Manuell A."/>
            <person name="Meier I."/>
            <person name="Mets L."/>
            <person name="Mittag M."/>
            <person name="Mittelmeier T."/>
            <person name="Moroney J.V."/>
            <person name="Moseley J."/>
            <person name="Napoli C."/>
            <person name="Nedelcu A.M."/>
            <person name="Niyogi K."/>
            <person name="Novoselov S.V."/>
            <person name="Paulsen I.T."/>
            <person name="Pazour G."/>
            <person name="Purton S."/>
            <person name="Ral J.P."/>
            <person name="Riano-Pachon D.M."/>
            <person name="Riekhof W."/>
            <person name="Rymarquis L."/>
            <person name="Schroda M."/>
            <person name="Stern D."/>
            <person name="Umen J."/>
            <person name="Willows R."/>
            <person name="Wilson N."/>
            <person name="Zimmer S.L."/>
            <person name="Allmer J."/>
            <person name="Balk J."/>
            <person name="Bisova K."/>
            <person name="Chen C.J."/>
            <person name="Elias M."/>
            <person name="Gendler K."/>
            <person name="Hauser C."/>
            <person name="Lamb M.R."/>
            <person name="Ledford H."/>
            <person name="Long J.C."/>
            <person name="Minagawa J."/>
            <person name="Page M.D."/>
            <person name="Pan J."/>
            <person name="Pootakham W."/>
            <person name="Roje S."/>
            <person name="Rose A."/>
            <person name="Stahlberg E."/>
            <person name="Terauchi A.M."/>
            <person name="Yang P."/>
            <person name="Ball S."/>
            <person name="Bowler C."/>
            <person name="Dieckmann C.L."/>
            <person name="Gladyshev V.N."/>
            <person name="Green P."/>
            <person name="Jorgensen R."/>
            <person name="Mayfield S."/>
            <person name="Mueller-Roeber B."/>
            <person name="Rajamani S."/>
            <person name="Sayre R.T."/>
            <person name="Brokstein P."/>
            <person name="Dubchak I."/>
            <person name="Goodstein D."/>
            <person name="Hornick L."/>
            <person name="Huang Y.W."/>
            <person name="Jhaveri J."/>
            <person name="Luo Y."/>
            <person name="Martinez D."/>
            <person name="Ngau W.C."/>
            <person name="Otillar B."/>
            <person name="Poliakov A."/>
            <person name="Porter A."/>
            <person name="Szajkowski L."/>
            <person name="Werner G."/>
            <person name="Zhou K."/>
            <person name="Grigoriev I.V."/>
            <person name="Rokhsar D.S."/>
            <person name="Grossman A.R."/>
        </authorList>
    </citation>
    <scope>NUCLEOTIDE SEQUENCE [LARGE SCALE GENOMIC DNA]</scope>
    <source>
        <strain evidence="4">CC-503</strain>
    </source>
</reference>
<dbReference type="GO" id="GO:0016297">
    <property type="term" value="F:fatty acyl-[ACP] hydrolase activity"/>
    <property type="evidence" value="ECO:0000318"/>
    <property type="project" value="GO_Central"/>
</dbReference>
<evidence type="ECO:0000313" key="4">
    <source>
        <dbReference type="Proteomes" id="UP000006906"/>
    </source>
</evidence>
<dbReference type="SUPFAM" id="SSF54637">
    <property type="entry name" value="Thioesterase/thiol ester dehydrase-isomerase"/>
    <property type="match status" value="1"/>
</dbReference>
<name>A0A2K3DT96_CHLRE</name>
<dbReference type="OrthoDB" id="588330at2759"/>
<dbReference type="PANTHER" id="PTHR31793:SF27">
    <property type="entry name" value="NOVEL THIOESTERASE SUPERFAMILY DOMAIN AND SAPOSIN A-TYPE DOMAIN CONTAINING PROTEIN (0610012H03RIK)"/>
    <property type="match status" value="1"/>
</dbReference>
<dbReference type="GO" id="GO:0009507">
    <property type="term" value="C:chloroplast"/>
    <property type="evidence" value="ECO:0000318"/>
    <property type="project" value="GO_Central"/>
</dbReference>
<dbReference type="GeneID" id="5728656"/>
<dbReference type="FunCoup" id="A0A2K3DT96">
    <property type="interactions" value="15"/>
</dbReference>
<accession>A0A2K3DT96</accession>
<dbReference type="PaxDb" id="3055-EDO96623"/>
<dbReference type="CDD" id="cd00586">
    <property type="entry name" value="4HBT"/>
    <property type="match status" value="1"/>
</dbReference>
<evidence type="ECO:0000256" key="2">
    <source>
        <dbReference type="ARBA" id="ARBA00022801"/>
    </source>
</evidence>
<dbReference type="KEGG" id="cre:CHLRE_04g213761v5"/>
<sequence>MQSILGRHGRAAKPCGQCKRVGYALVQANPHGFRAGAVAQCAAPRASSQVPPSGHTTNPEPVLTPEVEALFPGGEFSEHMQVRDYELDQFNVVNNAVYSSYFQHGRHEALAMLGHDVDAYARDGTPLALSQLNIAFRAPLRSRDKFRVTVAVAKVTAARLVLQQRIFRQLPGDGEELSASAEATVVFLDSRYQATRVPKPVARLFQALADMQATSIINGGGADGASKELAGWELGWSAGRPACMGMWQQ</sequence>
<evidence type="ECO:0000256" key="1">
    <source>
        <dbReference type="ARBA" id="ARBA00005953"/>
    </source>
</evidence>
<keyword evidence="2" id="KW-0378">Hydrolase</keyword>
<organism evidence="3 4">
    <name type="scientific">Chlamydomonas reinhardtii</name>
    <name type="common">Chlamydomonas smithii</name>
    <dbReference type="NCBI Taxonomy" id="3055"/>
    <lineage>
        <taxon>Eukaryota</taxon>
        <taxon>Viridiplantae</taxon>
        <taxon>Chlorophyta</taxon>
        <taxon>core chlorophytes</taxon>
        <taxon>Chlorophyceae</taxon>
        <taxon>CS clade</taxon>
        <taxon>Chlamydomonadales</taxon>
        <taxon>Chlamydomonadaceae</taxon>
        <taxon>Chlamydomonas</taxon>
    </lineage>
</organism>
<dbReference type="Gramene" id="PNW83748">
    <property type="protein sequence ID" value="PNW83748"/>
    <property type="gene ID" value="CHLRE_04g213761v5"/>
</dbReference>
<dbReference type="Pfam" id="PF13279">
    <property type="entry name" value="4HBT_2"/>
    <property type="match status" value="1"/>
</dbReference>
<evidence type="ECO:0000313" key="3">
    <source>
        <dbReference type="EMBL" id="PNW83748.1"/>
    </source>
</evidence>
<dbReference type="Proteomes" id="UP000006906">
    <property type="component" value="Chromosome 4"/>
</dbReference>
<dbReference type="Gene3D" id="3.10.129.10">
    <property type="entry name" value="Hotdog Thioesterase"/>
    <property type="match status" value="1"/>
</dbReference>
<dbReference type="InterPro" id="IPR029069">
    <property type="entry name" value="HotDog_dom_sf"/>
</dbReference>
<dbReference type="InParanoid" id="A0A2K3DT96"/>
<gene>
    <name evidence="3" type="ORF">CHLRE_04g213761v5</name>
</gene>